<name>A0ABT8AG98_9PROT</name>
<feature type="transmembrane region" description="Helical" evidence="1">
    <location>
        <begin position="181"/>
        <end position="203"/>
    </location>
</feature>
<keyword evidence="1" id="KW-0812">Transmembrane</keyword>
<sequence>MRIEQGAAAEQARKRAKGHDWRAAALLGLLAGAFSTAAASLGAGRVGRAAEVDWMVVGTVLLRDQGLRAEVGWLEVGAGVLVHQAADLCWALIFFGLLGRWTAGLRPVTIAALALAWAVLTWAAEYVLVLPWLQPILLLEQPYWVGLAVHVLSASLYPLFPWLREQVTTSPPLNRHRRAAFVVAGLAGSFIVTLAALATLGGAGHEVGWPTISAAEFDEHFVRDMAARQRVGVALARLGAEQAGNIELRAAARLMAANQVAEGAVLRRWWRSWFGPAAEPLSVADLAAMPGMPSASDWTRLRGAVLDSKFDMDFAQAIAAHHAGSIATAKRATSYARDPRLRIMASGIAHARRSEIAWMDAALSGVAWPERAALMAAPRP</sequence>
<keyword evidence="4" id="KW-1185">Reference proteome</keyword>
<evidence type="ECO:0000313" key="3">
    <source>
        <dbReference type="EMBL" id="MDN3568847.1"/>
    </source>
</evidence>
<keyword evidence="1" id="KW-0472">Membrane</keyword>
<protein>
    <submittedName>
        <fullName evidence="3">DUF305 domain-containing protein</fullName>
    </submittedName>
</protein>
<feature type="domain" description="DUF305" evidence="2">
    <location>
        <begin position="218"/>
        <end position="362"/>
    </location>
</feature>
<dbReference type="PANTHER" id="PTHR36933:SF1">
    <property type="entry name" value="SLL0788 PROTEIN"/>
    <property type="match status" value="1"/>
</dbReference>
<dbReference type="EMBL" id="JAUFPN010000309">
    <property type="protein sequence ID" value="MDN3568847.1"/>
    <property type="molecule type" value="Genomic_DNA"/>
</dbReference>
<reference evidence="4" key="1">
    <citation type="journal article" date="2019" name="Int. J. Syst. Evol. Microbiol.">
        <title>The Global Catalogue of Microorganisms (GCM) 10K type strain sequencing project: providing services to taxonomists for standard genome sequencing and annotation.</title>
        <authorList>
            <consortium name="The Broad Institute Genomics Platform"/>
            <consortium name="The Broad Institute Genome Sequencing Center for Infectious Disease"/>
            <person name="Wu L."/>
            <person name="Ma J."/>
        </authorList>
    </citation>
    <scope>NUCLEOTIDE SEQUENCE [LARGE SCALE GENOMIC DNA]</scope>
    <source>
        <strain evidence="4">CECT 7131</strain>
    </source>
</reference>
<evidence type="ECO:0000313" key="4">
    <source>
        <dbReference type="Proteomes" id="UP001529369"/>
    </source>
</evidence>
<dbReference type="Gene3D" id="1.20.1260.10">
    <property type="match status" value="1"/>
</dbReference>
<evidence type="ECO:0000256" key="1">
    <source>
        <dbReference type="SAM" id="Phobius"/>
    </source>
</evidence>
<feature type="transmembrane region" description="Helical" evidence="1">
    <location>
        <begin position="73"/>
        <end position="98"/>
    </location>
</feature>
<accession>A0ABT8AG98</accession>
<organism evidence="3 4">
    <name type="scientific">Paeniroseomonas aquatica</name>
    <dbReference type="NCBI Taxonomy" id="373043"/>
    <lineage>
        <taxon>Bacteria</taxon>
        <taxon>Pseudomonadati</taxon>
        <taxon>Pseudomonadota</taxon>
        <taxon>Alphaproteobacteria</taxon>
        <taxon>Acetobacterales</taxon>
        <taxon>Acetobacteraceae</taxon>
        <taxon>Paeniroseomonas</taxon>
    </lineage>
</organism>
<dbReference type="InterPro" id="IPR005183">
    <property type="entry name" value="DUF305_CopM-like"/>
</dbReference>
<proteinExistence type="predicted"/>
<comment type="caution">
    <text evidence="3">The sequence shown here is derived from an EMBL/GenBank/DDBJ whole genome shotgun (WGS) entry which is preliminary data.</text>
</comment>
<dbReference type="PANTHER" id="PTHR36933">
    <property type="entry name" value="SLL0788 PROTEIN"/>
    <property type="match status" value="1"/>
</dbReference>
<feature type="transmembrane region" description="Helical" evidence="1">
    <location>
        <begin position="110"/>
        <end position="129"/>
    </location>
</feature>
<keyword evidence="1" id="KW-1133">Transmembrane helix</keyword>
<evidence type="ECO:0000259" key="2">
    <source>
        <dbReference type="Pfam" id="PF03713"/>
    </source>
</evidence>
<feature type="transmembrane region" description="Helical" evidence="1">
    <location>
        <begin position="141"/>
        <end position="160"/>
    </location>
</feature>
<dbReference type="InterPro" id="IPR012347">
    <property type="entry name" value="Ferritin-like"/>
</dbReference>
<dbReference type="Pfam" id="PF03713">
    <property type="entry name" value="DUF305"/>
    <property type="match status" value="1"/>
</dbReference>
<gene>
    <name evidence="3" type="ORF">QWZ14_31095</name>
</gene>
<dbReference type="RefSeq" id="WP_290320968.1">
    <property type="nucleotide sequence ID" value="NZ_JAUFPN010000309.1"/>
</dbReference>
<dbReference type="Proteomes" id="UP001529369">
    <property type="component" value="Unassembled WGS sequence"/>
</dbReference>